<name>X6M7R9_RETFI</name>
<gene>
    <name evidence="3" type="ORF">RFI_27883</name>
</gene>
<feature type="transmembrane region" description="Helical" evidence="2">
    <location>
        <begin position="175"/>
        <end position="194"/>
    </location>
</feature>
<evidence type="ECO:0000313" key="3">
    <source>
        <dbReference type="EMBL" id="ETO09497.1"/>
    </source>
</evidence>
<feature type="transmembrane region" description="Helical" evidence="2">
    <location>
        <begin position="112"/>
        <end position="135"/>
    </location>
</feature>
<feature type="transmembrane region" description="Helical" evidence="2">
    <location>
        <begin position="200"/>
        <end position="225"/>
    </location>
</feature>
<keyword evidence="2" id="KW-0472">Membrane</keyword>
<accession>X6M7R9</accession>
<dbReference type="SUPFAM" id="SSF103473">
    <property type="entry name" value="MFS general substrate transporter"/>
    <property type="match status" value="1"/>
</dbReference>
<reference evidence="3 4" key="1">
    <citation type="journal article" date="2013" name="Curr. Biol.">
        <title>The Genome of the Foraminiferan Reticulomyxa filosa.</title>
        <authorList>
            <person name="Glockner G."/>
            <person name="Hulsmann N."/>
            <person name="Schleicher M."/>
            <person name="Noegel A.A."/>
            <person name="Eichinger L."/>
            <person name="Gallinger C."/>
            <person name="Pawlowski J."/>
            <person name="Sierra R."/>
            <person name="Euteneuer U."/>
            <person name="Pillet L."/>
            <person name="Moustafa A."/>
            <person name="Platzer M."/>
            <person name="Groth M."/>
            <person name="Szafranski K."/>
            <person name="Schliwa M."/>
        </authorList>
    </citation>
    <scope>NUCLEOTIDE SEQUENCE [LARGE SCALE GENOMIC DNA]</scope>
</reference>
<comment type="caution">
    <text evidence="3">The sequence shown here is derived from an EMBL/GenBank/DDBJ whole genome shotgun (WGS) entry which is preliminary data.</text>
</comment>
<keyword evidence="4" id="KW-1185">Reference proteome</keyword>
<keyword evidence="2" id="KW-0812">Transmembrane</keyword>
<organism evidence="3 4">
    <name type="scientific">Reticulomyxa filosa</name>
    <dbReference type="NCBI Taxonomy" id="46433"/>
    <lineage>
        <taxon>Eukaryota</taxon>
        <taxon>Sar</taxon>
        <taxon>Rhizaria</taxon>
        <taxon>Retaria</taxon>
        <taxon>Foraminifera</taxon>
        <taxon>Monothalamids</taxon>
        <taxon>Reticulomyxidae</taxon>
        <taxon>Reticulomyxa</taxon>
    </lineage>
</organism>
<keyword evidence="2" id="KW-1133">Transmembrane helix</keyword>
<feature type="region of interest" description="Disordered" evidence="1">
    <location>
        <begin position="1"/>
        <end position="40"/>
    </location>
</feature>
<dbReference type="EMBL" id="ASPP01024036">
    <property type="protein sequence ID" value="ETO09497.1"/>
    <property type="molecule type" value="Genomic_DNA"/>
</dbReference>
<dbReference type="Proteomes" id="UP000023152">
    <property type="component" value="Unassembled WGS sequence"/>
</dbReference>
<evidence type="ECO:0000256" key="2">
    <source>
        <dbReference type="SAM" id="Phobius"/>
    </source>
</evidence>
<evidence type="ECO:0000256" key="1">
    <source>
        <dbReference type="SAM" id="MobiDB-lite"/>
    </source>
</evidence>
<proteinExistence type="predicted"/>
<feature type="transmembrane region" description="Helical" evidence="2">
    <location>
        <begin position="147"/>
        <end position="168"/>
    </location>
</feature>
<feature type="compositionally biased region" description="Basic and acidic residues" evidence="1">
    <location>
        <begin position="25"/>
        <end position="34"/>
    </location>
</feature>
<dbReference type="AlphaFoldDB" id="X6M7R9"/>
<dbReference type="InterPro" id="IPR036259">
    <property type="entry name" value="MFS_trans_sf"/>
</dbReference>
<evidence type="ECO:0000313" key="4">
    <source>
        <dbReference type="Proteomes" id="UP000023152"/>
    </source>
</evidence>
<protein>
    <submittedName>
        <fullName evidence="3">Uncharacterized protein</fullName>
    </submittedName>
</protein>
<feature type="non-terminal residue" evidence="3">
    <location>
        <position position="244"/>
    </location>
</feature>
<sequence length="244" mass="27515">MTEAENNNPNPPLYGVDGAWDNPEVVEKTEEKVPPSEQDLNVEEKDVVKEKKVVKEEDEEYDSDNIAAKSENTKERVTSASNIFDDVVPIAAEGAEAEFEETLLDSIYKAKIMILIAFLKIFNYVVRYSIWVLYARQLMGDSASHRHLVIGLVLYLGYIVSGLSEIILPWMSDNYGFVMVMMWSLALGSGFILLEGMATSMAWLSICYLFSSMWTPSFSLGLGYITKILPLRYSRMYSTILQAA</sequence>
<dbReference type="Gene3D" id="1.20.1250.20">
    <property type="entry name" value="MFS general substrate transporter like domains"/>
    <property type="match status" value="1"/>
</dbReference>